<name>A0ABC9NFC1_BACUC</name>
<organism evidence="1 2">
    <name type="scientific">Bacteroides uniformis (strain ATCC 8492 / DSM 6597 / CCUG 4942 / CIP 103695 / JCM 5828 / KCTC 5204 / NCTC 13054 / VPI 0061)</name>
    <dbReference type="NCBI Taxonomy" id="411479"/>
    <lineage>
        <taxon>Bacteria</taxon>
        <taxon>Pseudomonadati</taxon>
        <taxon>Bacteroidota</taxon>
        <taxon>Bacteroidia</taxon>
        <taxon>Bacteroidales</taxon>
        <taxon>Bacteroidaceae</taxon>
        <taxon>Bacteroides</taxon>
    </lineage>
</organism>
<comment type="caution">
    <text evidence="1">The sequence shown here is derived from an EMBL/GenBank/DDBJ whole genome shotgun (WGS) entry which is preliminary data.</text>
</comment>
<evidence type="ECO:0000313" key="2">
    <source>
        <dbReference type="Proteomes" id="UP000004110"/>
    </source>
</evidence>
<sequence length="38" mass="4080">MQYSSLRLPSALVPSTSADDKGIPQLWQSLASIMCGVK</sequence>
<dbReference type="AlphaFoldDB" id="A0ABC9NFC1"/>
<protein>
    <submittedName>
        <fullName evidence="1">Uncharacterized protein</fullName>
    </submittedName>
</protein>
<dbReference type="Proteomes" id="UP000004110">
    <property type="component" value="Unassembled WGS sequence"/>
</dbReference>
<keyword evidence="2" id="KW-1185">Reference proteome</keyword>
<accession>A0ABC9NFC1</accession>
<proteinExistence type="predicted"/>
<dbReference type="EMBL" id="AAYH02000039">
    <property type="protein sequence ID" value="EDO55202.1"/>
    <property type="molecule type" value="Genomic_DNA"/>
</dbReference>
<evidence type="ECO:0000313" key="1">
    <source>
        <dbReference type="EMBL" id="EDO55202.1"/>
    </source>
</evidence>
<reference evidence="1" key="2">
    <citation type="submission" date="2013-11" db="EMBL/GenBank/DDBJ databases">
        <title>Draft genome sequence of Bacteroides uniformis (ATCC 8492).</title>
        <authorList>
            <person name="Sudarsanam P."/>
            <person name="Ley R."/>
            <person name="Guruge J."/>
            <person name="Turnbaugh P.J."/>
            <person name="Mahowald M."/>
            <person name="Liep D."/>
            <person name="Gordon J."/>
        </authorList>
    </citation>
    <scope>NUCLEOTIDE SEQUENCE</scope>
    <source>
        <strain evidence="1">ATCC 8492</strain>
    </source>
</reference>
<reference evidence="1" key="1">
    <citation type="submission" date="2007-06" db="EMBL/GenBank/DDBJ databases">
        <authorList>
            <person name="Fulton L."/>
            <person name="Clifton S."/>
            <person name="Fulton B."/>
            <person name="Xu J."/>
            <person name="Minx P."/>
            <person name="Pepin K.H."/>
            <person name="Johnson M."/>
            <person name="Thiruvilangam P."/>
            <person name="Bhonagiri V."/>
            <person name="Nash W.E."/>
            <person name="Mardis E.R."/>
            <person name="Wilson R.K."/>
        </authorList>
    </citation>
    <scope>NUCLEOTIDE SEQUENCE [LARGE SCALE GENOMIC DNA]</scope>
    <source>
        <strain evidence="1">ATCC 8492</strain>
    </source>
</reference>
<gene>
    <name evidence="1" type="ORF">BACUNI_01292</name>
</gene>